<dbReference type="GO" id="GO:0032049">
    <property type="term" value="P:cardiolipin biosynthetic process"/>
    <property type="evidence" value="ECO:0007669"/>
    <property type="project" value="UniProtKB-ARBA"/>
</dbReference>
<dbReference type="Gene3D" id="3.30.870.10">
    <property type="entry name" value="Endonuclease Chain A"/>
    <property type="match status" value="2"/>
</dbReference>
<organism evidence="2 3">
    <name type="scientific">Pseudohalioglobus lutimaris</name>
    <dbReference type="NCBI Taxonomy" id="1737061"/>
    <lineage>
        <taxon>Bacteria</taxon>
        <taxon>Pseudomonadati</taxon>
        <taxon>Pseudomonadota</taxon>
        <taxon>Gammaproteobacteria</taxon>
        <taxon>Cellvibrionales</taxon>
        <taxon>Halieaceae</taxon>
        <taxon>Pseudohalioglobus</taxon>
    </lineage>
</organism>
<evidence type="ECO:0000313" key="2">
    <source>
        <dbReference type="EMBL" id="PLW67711.1"/>
    </source>
</evidence>
<name>A0A2N5WZP2_9GAMM</name>
<dbReference type="PROSITE" id="PS50035">
    <property type="entry name" value="PLD"/>
    <property type="match status" value="2"/>
</dbReference>
<dbReference type="InterPro" id="IPR001736">
    <property type="entry name" value="PLipase_D/transphosphatidylase"/>
</dbReference>
<accession>A0A2N5WZP2</accession>
<dbReference type="SMART" id="SM00155">
    <property type="entry name" value="PLDc"/>
    <property type="match status" value="2"/>
</dbReference>
<dbReference type="PANTHER" id="PTHR21248">
    <property type="entry name" value="CARDIOLIPIN SYNTHASE"/>
    <property type="match status" value="1"/>
</dbReference>
<feature type="domain" description="PLD phosphodiesterase" evidence="1">
    <location>
        <begin position="175"/>
        <end position="202"/>
    </location>
</feature>
<proteinExistence type="predicted"/>
<dbReference type="CDD" id="cd09113">
    <property type="entry name" value="PLDc_ymdC_like_2"/>
    <property type="match status" value="1"/>
</dbReference>
<keyword evidence="3" id="KW-1185">Reference proteome</keyword>
<gene>
    <name evidence="2" type="ORF">C0039_16070</name>
</gene>
<dbReference type="AlphaFoldDB" id="A0A2N5WZP2"/>
<dbReference type="SUPFAM" id="SSF56024">
    <property type="entry name" value="Phospholipase D/nuclease"/>
    <property type="match status" value="2"/>
</dbReference>
<protein>
    <submittedName>
        <fullName evidence="2">Phospholipase</fullName>
    </submittedName>
</protein>
<dbReference type="Proteomes" id="UP000235005">
    <property type="component" value="Unassembled WGS sequence"/>
</dbReference>
<dbReference type="PANTHER" id="PTHR21248:SF12">
    <property type="entry name" value="CARDIOLIPIN SYNTHASE C"/>
    <property type="match status" value="1"/>
</dbReference>
<feature type="domain" description="PLD phosphodiesterase" evidence="1">
    <location>
        <begin position="418"/>
        <end position="445"/>
    </location>
</feature>
<dbReference type="RefSeq" id="WP_101518662.1">
    <property type="nucleotide sequence ID" value="NZ_PKUS01000025.1"/>
</dbReference>
<dbReference type="Pfam" id="PF13091">
    <property type="entry name" value="PLDc_2"/>
    <property type="match status" value="2"/>
</dbReference>
<evidence type="ECO:0000259" key="1">
    <source>
        <dbReference type="PROSITE" id="PS50035"/>
    </source>
</evidence>
<evidence type="ECO:0000313" key="3">
    <source>
        <dbReference type="Proteomes" id="UP000235005"/>
    </source>
</evidence>
<dbReference type="GO" id="GO:0030572">
    <property type="term" value="F:phosphatidyltransferase activity"/>
    <property type="evidence" value="ECO:0007669"/>
    <property type="project" value="UniProtKB-ARBA"/>
</dbReference>
<reference evidence="2 3" key="1">
    <citation type="submission" date="2018-01" db="EMBL/GenBank/DDBJ databases">
        <title>The draft genome sequence of Halioglobus lutimaris HF004.</title>
        <authorList>
            <person name="Du Z.-J."/>
            <person name="Shi M.-J."/>
        </authorList>
    </citation>
    <scope>NUCLEOTIDE SEQUENCE [LARGE SCALE GENOMIC DNA]</scope>
    <source>
        <strain evidence="2 3">HF004</strain>
    </source>
</reference>
<dbReference type="CDD" id="cd09111">
    <property type="entry name" value="PLDc_ymdC_like_1"/>
    <property type="match status" value="1"/>
</dbReference>
<dbReference type="EMBL" id="PKUS01000025">
    <property type="protein sequence ID" value="PLW67711.1"/>
    <property type="molecule type" value="Genomic_DNA"/>
</dbReference>
<dbReference type="InterPro" id="IPR025202">
    <property type="entry name" value="PLD-like_dom"/>
</dbReference>
<sequence>MQTLSFASRSRAHHKIQRLLIVSLLLFVTACGTLPKDATREPSYALVPGEKSTLAANLAPLLAQHEGKSGFRPIAQGEMAFTARAQLAMAAQESIDIQYYIWHLDLTGRVIYESLLLAADRGVRVRLLLDDMDTAGKDDFLRNIDHHPNIEIRLFNPFANRNLRAGDFLLDTWRVNRRMHNKTFTADNSATIFGGRNIGDEYFDATEAVSFGDMDALGVGPVARDVSNQFDLYWNSKYVYPLASFKWKAPVSDDDYRAFRKSSADYLEQARKTRYARILRDVELAKVERISEVDYVWSDWVLGFDDPSAIEMNEMTLDTHLALKLLKAMEQTKEDLLIVSPYFVPGEKFTQFLNELEAKGVRVRILTNSLQANDVSMVHAGYMRYREDLVRGGVELYEYRATSNKARRKLKRERIDVEKTSLHAKFFTVDETFLFVGSFNLDGRSAKLNTELGAYFAAPVQAATLSDNFDQLMREVAYRVVINDDGDLEWVGENDGQEIRLDREPDTSWWKRFSTQVLSVFVPESQL</sequence>
<dbReference type="OrthoDB" id="9814092at2"/>
<comment type="caution">
    <text evidence="2">The sequence shown here is derived from an EMBL/GenBank/DDBJ whole genome shotgun (WGS) entry which is preliminary data.</text>
</comment>